<reference evidence="2 3" key="1">
    <citation type="submission" date="2014-06" db="EMBL/GenBank/DDBJ databases">
        <authorList>
            <consortium name="DOE Joint Genome Institute"/>
            <person name="Kuo A."/>
            <person name="Kohler A."/>
            <person name="Nagy L.G."/>
            <person name="Floudas D."/>
            <person name="Copeland A."/>
            <person name="Barry K.W."/>
            <person name="Cichocki N."/>
            <person name="Veneault-Fourrey C."/>
            <person name="LaButti K."/>
            <person name="Lindquist E.A."/>
            <person name="Lipzen A."/>
            <person name="Lundell T."/>
            <person name="Morin E."/>
            <person name="Murat C."/>
            <person name="Sun H."/>
            <person name="Tunlid A."/>
            <person name="Henrissat B."/>
            <person name="Grigoriev I.V."/>
            <person name="Hibbett D.S."/>
            <person name="Martin F."/>
            <person name="Nordberg H.P."/>
            <person name="Cantor M.N."/>
            <person name="Hua S.X."/>
        </authorList>
    </citation>
    <scope>NUCLEOTIDE SEQUENCE [LARGE SCALE GENOMIC DNA]</scope>
    <source>
        <strain evidence="2 3">ATCC 200175</strain>
    </source>
</reference>
<feature type="region of interest" description="Disordered" evidence="1">
    <location>
        <begin position="1"/>
        <end position="22"/>
    </location>
</feature>
<organism evidence="2 3">
    <name type="scientific">Paxillus involutus ATCC 200175</name>
    <dbReference type="NCBI Taxonomy" id="664439"/>
    <lineage>
        <taxon>Eukaryota</taxon>
        <taxon>Fungi</taxon>
        <taxon>Dikarya</taxon>
        <taxon>Basidiomycota</taxon>
        <taxon>Agaricomycotina</taxon>
        <taxon>Agaricomycetes</taxon>
        <taxon>Agaricomycetidae</taxon>
        <taxon>Boletales</taxon>
        <taxon>Paxilineae</taxon>
        <taxon>Paxillaceae</taxon>
        <taxon>Paxillus</taxon>
    </lineage>
</organism>
<dbReference type="Proteomes" id="UP000053647">
    <property type="component" value="Unassembled WGS sequence"/>
</dbReference>
<evidence type="ECO:0000256" key="1">
    <source>
        <dbReference type="SAM" id="MobiDB-lite"/>
    </source>
</evidence>
<evidence type="ECO:0000313" key="3">
    <source>
        <dbReference type="Proteomes" id="UP000053647"/>
    </source>
</evidence>
<gene>
    <name evidence="2" type="ORF">PAXINDRAFT_19705</name>
</gene>
<accession>A0A0C9TIG7</accession>
<feature type="compositionally biased region" description="Low complexity" evidence="1">
    <location>
        <begin position="11"/>
        <end position="22"/>
    </location>
</feature>
<evidence type="ECO:0000313" key="2">
    <source>
        <dbReference type="EMBL" id="KIJ07091.1"/>
    </source>
</evidence>
<keyword evidence="3" id="KW-1185">Reference proteome</keyword>
<dbReference type="AlphaFoldDB" id="A0A0C9TIG7"/>
<protein>
    <submittedName>
        <fullName evidence="2">Uncharacterized protein</fullName>
    </submittedName>
</protein>
<name>A0A0C9TIG7_PAXIN</name>
<dbReference type="EMBL" id="KN820023">
    <property type="protein sequence ID" value="KIJ07091.1"/>
    <property type="molecule type" value="Genomic_DNA"/>
</dbReference>
<feature type="region of interest" description="Disordered" evidence="1">
    <location>
        <begin position="216"/>
        <end position="236"/>
    </location>
</feature>
<sequence length="259" mass="27853">MEHAACQATDSASNSGPASSTSFDLIRGRTLALPQASVSKRGHSKAGDGEHATEGQQNASKKVDYNHMPLDQVAFITEAVVGCKSFGISFTANCMRGRSTTVFWVEDVVGNEPRHLGEQSGASQRSRKNNDPHQNIGSDLEQVHRYARGIKRAQPWMHLVVALTVTRNRPALLRGESSDTECLELALLDGRGCIELIRIMLGIALAEGDDLGQNSDVDLATSPPTTAPRVQVSYRESKVTASSSQGALRQSVSLSTHDT</sequence>
<dbReference type="HOGENOM" id="CLU_1075863_0_0_1"/>
<feature type="region of interest" description="Disordered" evidence="1">
    <location>
        <begin position="34"/>
        <end position="59"/>
    </location>
</feature>
<reference evidence="3" key="2">
    <citation type="submission" date="2015-01" db="EMBL/GenBank/DDBJ databases">
        <title>Evolutionary Origins and Diversification of the Mycorrhizal Mutualists.</title>
        <authorList>
            <consortium name="DOE Joint Genome Institute"/>
            <consortium name="Mycorrhizal Genomics Consortium"/>
            <person name="Kohler A."/>
            <person name="Kuo A."/>
            <person name="Nagy L.G."/>
            <person name="Floudas D."/>
            <person name="Copeland A."/>
            <person name="Barry K.W."/>
            <person name="Cichocki N."/>
            <person name="Veneault-Fourrey C."/>
            <person name="LaButti K."/>
            <person name="Lindquist E.A."/>
            <person name="Lipzen A."/>
            <person name="Lundell T."/>
            <person name="Morin E."/>
            <person name="Murat C."/>
            <person name="Riley R."/>
            <person name="Ohm R."/>
            <person name="Sun H."/>
            <person name="Tunlid A."/>
            <person name="Henrissat B."/>
            <person name="Grigoriev I.V."/>
            <person name="Hibbett D.S."/>
            <person name="Martin F."/>
        </authorList>
    </citation>
    <scope>NUCLEOTIDE SEQUENCE [LARGE SCALE GENOMIC DNA]</scope>
    <source>
        <strain evidence="3">ATCC 200175</strain>
    </source>
</reference>
<feature type="region of interest" description="Disordered" evidence="1">
    <location>
        <begin position="114"/>
        <end position="140"/>
    </location>
</feature>
<dbReference type="OrthoDB" id="3055159at2759"/>
<proteinExistence type="predicted"/>
<feature type="non-terminal residue" evidence="2">
    <location>
        <position position="259"/>
    </location>
</feature>